<dbReference type="EMBL" id="VTPC01001356">
    <property type="protein sequence ID" value="KAF2902248.1"/>
    <property type="molecule type" value="Genomic_DNA"/>
</dbReference>
<organism evidence="2 3">
    <name type="scientific">Ignelater luminosus</name>
    <name type="common">Cucubano</name>
    <name type="synonym">Pyrophorus luminosus</name>
    <dbReference type="NCBI Taxonomy" id="2038154"/>
    <lineage>
        <taxon>Eukaryota</taxon>
        <taxon>Metazoa</taxon>
        <taxon>Ecdysozoa</taxon>
        <taxon>Arthropoda</taxon>
        <taxon>Hexapoda</taxon>
        <taxon>Insecta</taxon>
        <taxon>Pterygota</taxon>
        <taxon>Neoptera</taxon>
        <taxon>Endopterygota</taxon>
        <taxon>Coleoptera</taxon>
        <taxon>Polyphaga</taxon>
        <taxon>Elateriformia</taxon>
        <taxon>Elateroidea</taxon>
        <taxon>Elateridae</taxon>
        <taxon>Agrypninae</taxon>
        <taxon>Pyrophorini</taxon>
        <taxon>Ignelater</taxon>
    </lineage>
</organism>
<reference evidence="2" key="1">
    <citation type="submission" date="2019-08" db="EMBL/GenBank/DDBJ databases">
        <title>The genome of the North American firefly Photinus pyralis.</title>
        <authorList>
            <consortium name="Photinus pyralis genome working group"/>
            <person name="Fallon T.R."/>
            <person name="Sander Lower S.E."/>
            <person name="Weng J.-K."/>
        </authorList>
    </citation>
    <scope>NUCLEOTIDE SEQUENCE</scope>
    <source>
        <strain evidence="2">TRF0915ILg1</strain>
        <tissue evidence="2">Whole body</tissue>
    </source>
</reference>
<evidence type="ECO:0000313" key="2">
    <source>
        <dbReference type="EMBL" id="KAF2902248.1"/>
    </source>
</evidence>
<dbReference type="SMART" id="SM01100">
    <property type="entry name" value="CRAL_TRIO_N"/>
    <property type="match status" value="1"/>
</dbReference>
<dbReference type="SMART" id="SM00516">
    <property type="entry name" value="SEC14"/>
    <property type="match status" value="1"/>
</dbReference>
<dbReference type="PANTHER" id="PTHR10174">
    <property type="entry name" value="ALPHA-TOCOPHEROL TRANSFER PROTEIN-RELATED"/>
    <property type="match status" value="1"/>
</dbReference>
<sequence length="312" mass="36760">MEEQLLKFLKYCFMAVMRRLGIEIKAACKHFVCSLRRILHLFLRFLNVFKEDLPEDDIKQKVIDLRKLIREDDKLKNIRNDDTYLLRFLNCTDFDVESAFLRVQGFHNLILENPNWFKATSPLDMQNQIENNAKAMILEPDRDGRSIYLCKFGKTNGNLMEQVQLDELWFESVMDDPNVQASGISVIMDMQGCSFKSFQWLTPSNLLMISNIANLYPCKEIVYHVVNTSFWVDAGIKMIWPLIGDGIKEKVKFHFDDWSSLHQFIRPEVLPPEYGGSAENIDFEQLYKWLFLQDSIIRKKLEYRNLFQNSSL</sequence>
<feature type="domain" description="CRAL-TRIO" evidence="1">
    <location>
        <begin position="125"/>
        <end position="282"/>
    </location>
</feature>
<dbReference type="SUPFAM" id="SSF52087">
    <property type="entry name" value="CRAL/TRIO domain"/>
    <property type="match status" value="1"/>
</dbReference>
<dbReference type="CDD" id="cd00170">
    <property type="entry name" value="SEC14"/>
    <property type="match status" value="1"/>
</dbReference>
<evidence type="ECO:0000259" key="1">
    <source>
        <dbReference type="PROSITE" id="PS50191"/>
    </source>
</evidence>
<dbReference type="InterPro" id="IPR011074">
    <property type="entry name" value="CRAL/TRIO_N_dom"/>
</dbReference>
<dbReference type="GO" id="GO:0016020">
    <property type="term" value="C:membrane"/>
    <property type="evidence" value="ECO:0007669"/>
    <property type="project" value="TreeGrafter"/>
</dbReference>
<proteinExistence type="predicted"/>
<dbReference type="AlphaFoldDB" id="A0A8K0GLP0"/>
<dbReference type="OrthoDB" id="1434354at2759"/>
<dbReference type="Gene3D" id="1.10.8.20">
    <property type="entry name" value="N-terminal domain of phosphatidylinositol transfer protein sec14p"/>
    <property type="match status" value="1"/>
</dbReference>
<name>A0A8K0GLP0_IGNLU</name>
<dbReference type="InterPro" id="IPR001251">
    <property type="entry name" value="CRAL-TRIO_dom"/>
</dbReference>
<dbReference type="SUPFAM" id="SSF46938">
    <property type="entry name" value="CRAL/TRIO N-terminal domain"/>
    <property type="match status" value="1"/>
</dbReference>
<dbReference type="GO" id="GO:1902936">
    <property type="term" value="F:phosphatidylinositol bisphosphate binding"/>
    <property type="evidence" value="ECO:0007669"/>
    <property type="project" value="TreeGrafter"/>
</dbReference>
<protein>
    <recommendedName>
        <fullName evidence="1">CRAL-TRIO domain-containing protein</fullName>
    </recommendedName>
</protein>
<gene>
    <name evidence="2" type="ORF">ILUMI_03940</name>
</gene>
<dbReference type="PROSITE" id="PS50191">
    <property type="entry name" value="CRAL_TRIO"/>
    <property type="match status" value="1"/>
</dbReference>
<keyword evidence="3" id="KW-1185">Reference proteome</keyword>
<dbReference type="InterPro" id="IPR036273">
    <property type="entry name" value="CRAL/TRIO_N_dom_sf"/>
</dbReference>
<evidence type="ECO:0000313" key="3">
    <source>
        <dbReference type="Proteomes" id="UP000801492"/>
    </source>
</evidence>
<accession>A0A8K0GLP0</accession>
<dbReference type="PANTHER" id="PTHR10174:SF226">
    <property type="entry name" value="CLAVESIN-1-LIKE PROTEIN"/>
    <property type="match status" value="1"/>
</dbReference>
<dbReference type="Proteomes" id="UP000801492">
    <property type="component" value="Unassembled WGS sequence"/>
</dbReference>
<comment type="caution">
    <text evidence="2">The sequence shown here is derived from an EMBL/GenBank/DDBJ whole genome shotgun (WGS) entry which is preliminary data.</text>
</comment>
<dbReference type="Pfam" id="PF00650">
    <property type="entry name" value="CRAL_TRIO"/>
    <property type="match status" value="1"/>
</dbReference>
<dbReference type="PRINTS" id="PR00180">
    <property type="entry name" value="CRETINALDHBP"/>
</dbReference>
<dbReference type="Gene3D" id="3.40.525.10">
    <property type="entry name" value="CRAL-TRIO lipid binding domain"/>
    <property type="match status" value="1"/>
</dbReference>
<dbReference type="InterPro" id="IPR036865">
    <property type="entry name" value="CRAL-TRIO_dom_sf"/>
</dbReference>